<dbReference type="InterPro" id="IPR013881">
    <property type="entry name" value="Pre-mRNA_splic_Prp3_dom"/>
</dbReference>
<dbReference type="PANTHER" id="PTHR14212:SF0">
    <property type="entry name" value="U4_U6 SMALL NUCLEAR RIBONUCLEOPROTEIN PRP3"/>
    <property type="match status" value="1"/>
</dbReference>
<organism evidence="4 5">
    <name type="scientific">Panagrellus redivivus</name>
    <name type="common">Microworm</name>
    <dbReference type="NCBI Taxonomy" id="6233"/>
    <lineage>
        <taxon>Eukaryota</taxon>
        <taxon>Metazoa</taxon>
        <taxon>Ecdysozoa</taxon>
        <taxon>Nematoda</taxon>
        <taxon>Chromadorea</taxon>
        <taxon>Rhabditida</taxon>
        <taxon>Tylenchina</taxon>
        <taxon>Panagrolaimomorpha</taxon>
        <taxon>Panagrolaimoidea</taxon>
        <taxon>Panagrolaimidae</taxon>
        <taxon>Panagrellus</taxon>
    </lineage>
</organism>
<dbReference type="GO" id="GO:0046540">
    <property type="term" value="C:U4/U6 x U5 tri-snRNP complex"/>
    <property type="evidence" value="ECO:0007669"/>
    <property type="project" value="InterPro"/>
</dbReference>
<feature type="compositionally biased region" description="Basic and acidic residues" evidence="1">
    <location>
        <begin position="35"/>
        <end position="106"/>
    </location>
</feature>
<evidence type="ECO:0000259" key="3">
    <source>
        <dbReference type="Pfam" id="PF08572"/>
    </source>
</evidence>
<dbReference type="WBParaSite" id="Pan_g9307.t1">
    <property type="protein sequence ID" value="Pan_g9307.t1"/>
    <property type="gene ID" value="Pan_g9307"/>
</dbReference>
<accession>A0A7E4WCL8</accession>
<feature type="region of interest" description="Disordered" evidence="1">
    <location>
        <begin position="1"/>
        <end position="112"/>
    </location>
</feature>
<evidence type="ECO:0000256" key="2">
    <source>
        <dbReference type="SAM" id="Phobius"/>
    </source>
</evidence>
<keyword evidence="4" id="KW-1185">Reference proteome</keyword>
<feature type="transmembrane region" description="Helical" evidence="2">
    <location>
        <begin position="301"/>
        <end position="323"/>
    </location>
</feature>
<dbReference type="Proteomes" id="UP000492821">
    <property type="component" value="Unassembled WGS sequence"/>
</dbReference>
<feature type="compositionally biased region" description="Basic and acidic residues" evidence="1">
    <location>
        <begin position="400"/>
        <end position="409"/>
    </location>
</feature>
<reference evidence="4" key="1">
    <citation type="journal article" date="2013" name="Genetics">
        <title>The draft genome and transcriptome of Panagrellus redivivus are shaped by the harsh demands of a free-living lifestyle.</title>
        <authorList>
            <person name="Srinivasan J."/>
            <person name="Dillman A.R."/>
            <person name="Macchietto M.G."/>
            <person name="Heikkinen L."/>
            <person name="Lakso M."/>
            <person name="Fracchia K.M."/>
            <person name="Antoshechkin I."/>
            <person name="Mortazavi A."/>
            <person name="Wong G."/>
            <person name="Sternberg P.W."/>
        </authorList>
    </citation>
    <scope>NUCLEOTIDE SEQUENCE [LARGE SCALE GENOMIC DNA]</scope>
    <source>
        <strain evidence="4">MT8872</strain>
    </source>
</reference>
<feature type="domain" description="Pre-mRNA-splicing factor 3" evidence="3">
    <location>
        <begin position="207"/>
        <end position="297"/>
    </location>
</feature>
<dbReference type="AlphaFoldDB" id="A0A7E4WCL8"/>
<name>A0A7E4WCL8_PANRE</name>
<proteinExistence type="predicted"/>
<protein>
    <submittedName>
        <fullName evidence="5">PRP3 domain-containing protein</fullName>
    </submittedName>
</protein>
<evidence type="ECO:0000313" key="4">
    <source>
        <dbReference type="Proteomes" id="UP000492821"/>
    </source>
</evidence>
<dbReference type="InterPro" id="IPR027104">
    <property type="entry name" value="Prp3"/>
</dbReference>
<keyword evidence="2" id="KW-0812">Transmembrane</keyword>
<evidence type="ECO:0000256" key="1">
    <source>
        <dbReference type="SAM" id="MobiDB-lite"/>
    </source>
</evidence>
<dbReference type="Pfam" id="PF08572">
    <property type="entry name" value="PRP3"/>
    <property type="match status" value="1"/>
</dbReference>
<dbReference type="GO" id="GO:0000398">
    <property type="term" value="P:mRNA splicing, via spliceosome"/>
    <property type="evidence" value="ECO:0007669"/>
    <property type="project" value="InterPro"/>
</dbReference>
<feature type="region of interest" description="Disordered" evidence="1">
    <location>
        <begin position="359"/>
        <end position="409"/>
    </location>
</feature>
<feature type="compositionally biased region" description="Polar residues" evidence="1">
    <location>
        <begin position="366"/>
        <end position="376"/>
    </location>
</feature>
<reference evidence="5" key="2">
    <citation type="submission" date="2020-10" db="UniProtKB">
        <authorList>
            <consortium name="WormBaseParasite"/>
        </authorList>
    </citation>
    <scope>IDENTIFICATION</scope>
</reference>
<feature type="region of interest" description="Disordered" evidence="1">
    <location>
        <begin position="174"/>
        <end position="195"/>
    </location>
</feature>
<evidence type="ECO:0000313" key="5">
    <source>
        <dbReference type="WBParaSite" id="Pan_g9307.t1"/>
    </source>
</evidence>
<sequence length="526" mass="60056">MANSPSHEGRRKRRHDDDRRERDDDRKSSRRHRSSSRDREDSRRSRTDKDSREHRDRDSRRDRRDEHHRKDDDRRSRRDEDSSRRRRSRTPEAKHTVKSEKEEPSSVEKALQTQQDLQKVIALARARAGLQEMVKPALASHIVPNKNTKPPDPTDYFGLRQSVEARLAGILPSLKPEGADGSAEEAKPEPEVAPEPVMDVPEYSEAIDPRITLRGPQRAKRLTFKFVKPGEYQKQANIQRNQARRNLLQAEIESTVSKQTGISTAVKLALVTPDVDQGSANYLPPIEWWDEHVLQSKRCVFFLYNHFLYIFLLIPISVTRLRLRRRLRAASRASDSRGGVGGGGDFFGASQTRLQTMSKTAKRRVTFQSPISSERNITPRANRVDASPVNLDRGPTKRPSRGDDDSFVKKNARRDDINDVCFDIQGENKRIEVEIRQLQDAIFQALNMAVALDCNVKALMSELPIQDANINDYLEKEEKLLKAVEKVASQQSGENDVSALVKKMNSWSTRMNEIQAEADAVLSTMT</sequence>
<dbReference type="PANTHER" id="PTHR14212">
    <property type="entry name" value="U4/U6-ASSOCIATED RNA SPLICING FACTOR-RELATED"/>
    <property type="match status" value="1"/>
</dbReference>
<keyword evidence="2" id="KW-0472">Membrane</keyword>
<keyword evidence="2" id="KW-1133">Transmembrane helix</keyword>
<feature type="compositionally biased region" description="Basic and acidic residues" evidence="1">
    <location>
        <begin position="15"/>
        <end position="27"/>
    </location>
</feature>